<dbReference type="AlphaFoldDB" id="A0A409XAI6"/>
<gene>
    <name evidence="2" type="ORF">CVT24_008822</name>
</gene>
<reference evidence="2 3" key="1">
    <citation type="journal article" date="2018" name="Evol. Lett.">
        <title>Horizontal gene cluster transfer increased hallucinogenic mushroom diversity.</title>
        <authorList>
            <person name="Reynolds H.T."/>
            <person name="Vijayakumar V."/>
            <person name="Gluck-Thaler E."/>
            <person name="Korotkin H.B."/>
            <person name="Matheny P.B."/>
            <person name="Slot J.C."/>
        </authorList>
    </citation>
    <scope>NUCLEOTIDE SEQUENCE [LARGE SCALE GENOMIC DNA]</scope>
    <source>
        <strain evidence="2 3">2629</strain>
    </source>
</reference>
<feature type="region of interest" description="Disordered" evidence="1">
    <location>
        <begin position="216"/>
        <end position="298"/>
    </location>
</feature>
<dbReference type="OrthoDB" id="3252634at2759"/>
<protein>
    <submittedName>
        <fullName evidence="2">Uncharacterized protein</fullName>
    </submittedName>
</protein>
<evidence type="ECO:0000313" key="3">
    <source>
        <dbReference type="Proteomes" id="UP000284842"/>
    </source>
</evidence>
<dbReference type="Proteomes" id="UP000284842">
    <property type="component" value="Unassembled WGS sequence"/>
</dbReference>
<dbReference type="EMBL" id="NHTK01004201">
    <property type="protein sequence ID" value="PPQ87740.1"/>
    <property type="molecule type" value="Genomic_DNA"/>
</dbReference>
<comment type="caution">
    <text evidence="2">The sequence shown here is derived from an EMBL/GenBank/DDBJ whole genome shotgun (WGS) entry which is preliminary data.</text>
</comment>
<feature type="non-terminal residue" evidence="2">
    <location>
        <position position="360"/>
    </location>
</feature>
<feature type="compositionally biased region" description="Low complexity" evidence="1">
    <location>
        <begin position="245"/>
        <end position="262"/>
    </location>
</feature>
<feature type="compositionally biased region" description="Pro residues" evidence="1">
    <location>
        <begin position="270"/>
        <end position="281"/>
    </location>
</feature>
<feature type="compositionally biased region" description="Polar residues" evidence="1">
    <location>
        <begin position="223"/>
        <end position="232"/>
    </location>
</feature>
<organism evidence="2 3">
    <name type="scientific">Panaeolus cyanescens</name>
    <dbReference type="NCBI Taxonomy" id="181874"/>
    <lineage>
        <taxon>Eukaryota</taxon>
        <taxon>Fungi</taxon>
        <taxon>Dikarya</taxon>
        <taxon>Basidiomycota</taxon>
        <taxon>Agaricomycotina</taxon>
        <taxon>Agaricomycetes</taxon>
        <taxon>Agaricomycetidae</taxon>
        <taxon>Agaricales</taxon>
        <taxon>Agaricineae</taxon>
        <taxon>Galeropsidaceae</taxon>
        <taxon>Panaeolus</taxon>
    </lineage>
</organism>
<keyword evidence="3" id="KW-1185">Reference proteome</keyword>
<proteinExistence type="predicted"/>
<evidence type="ECO:0000256" key="1">
    <source>
        <dbReference type="SAM" id="MobiDB-lite"/>
    </source>
</evidence>
<accession>A0A409XAI6</accession>
<dbReference type="InParanoid" id="A0A409XAI6"/>
<name>A0A409XAI6_9AGAR</name>
<evidence type="ECO:0000313" key="2">
    <source>
        <dbReference type="EMBL" id="PPQ87740.1"/>
    </source>
</evidence>
<sequence length="360" mass="39514">MAYLISEVYECLKYVLKGAATTFRPETTGPPTILTKTAARSTSVTPSVVDHIKVEEYTQLRSDVSSLKVAVESIQTTIQAALTTRANGPPPPRNFSGGPVYCSFCSGEHFIRNCSVATEYIASGKCKRNHENKVVLPSGAFIPSDVTGNNLRERIDEWHRRNPDQQGSKASHMMQSVSIMASGLQPHSAGYTLSLDEKIVSIEAELYALKARREGVNPPARSGVQTRSQANRNPFAPSNLPTASKPPSQSPTPETTTNAAPEHPFRDSRPVPPAVAPPVPTNPAQLRRTQPAYQNLPPIYNPKMVQEVFERSLKGPIQLTHEELLALSPEIRSQYRDKITTKRIPPKDGTKEPVIFSVEV</sequence>